<reference evidence="1 2" key="1">
    <citation type="journal article" date="2014" name="Appl. Environ. Microbiol.">
        <title>Elucidation of insertion elements encoded on plasmids and in vitro construction of shuttle vectors from the toxic cyanobacterium Planktothrix.</title>
        <authorList>
            <person name="Christiansen G."/>
            <person name="Goesmann A."/>
            <person name="Kurmayer R."/>
        </authorList>
    </citation>
    <scope>NUCLEOTIDE SEQUENCE [LARGE SCALE GENOMIC DNA]</scope>
    <source>
        <strain evidence="1 2">NIVA-CYA 126/8</strain>
    </source>
</reference>
<evidence type="ECO:0008006" key="3">
    <source>
        <dbReference type="Google" id="ProtNLM"/>
    </source>
</evidence>
<dbReference type="PANTHER" id="PTHR34849">
    <property type="entry name" value="SSL5025 PROTEIN"/>
    <property type="match status" value="1"/>
</dbReference>
<dbReference type="STRING" id="388467.A19Y_0664"/>
<dbReference type="eggNOG" id="COG2442">
    <property type="taxonomic scope" value="Bacteria"/>
</dbReference>
<accession>A0A073CCL8</accession>
<proteinExistence type="predicted"/>
<dbReference type="PATRIC" id="fig|388467.6.peg.602"/>
<protein>
    <recommendedName>
        <fullName evidence="3">DUF433 domain-containing protein</fullName>
    </recommendedName>
</protein>
<name>A0A073CCL8_PLAA1</name>
<dbReference type="InterPro" id="IPR009057">
    <property type="entry name" value="Homeodomain-like_sf"/>
</dbReference>
<dbReference type="Proteomes" id="UP000027395">
    <property type="component" value="Chromosome"/>
</dbReference>
<dbReference type="SUPFAM" id="SSF46689">
    <property type="entry name" value="Homeodomain-like"/>
    <property type="match status" value="1"/>
</dbReference>
<keyword evidence="2" id="KW-1185">Reference proteome</keyword>
<organism evidence="1 2">
    <name type="scientific">Planktothrix agardhii (strain NIVA-CYA 126/8)</name>
    <dbReference type="NCBI Taxonomy" id="388467"/>
    <lineage>
        <taxon>Bacteria</taxon>
        <taxon>Bacillati</taxon>
        <taxon>Cyanobacteriota</taxon>
        <taxon>Cyanophyceae</taxon>
        <taxon>Oscillatoriophycideae</taxon>
        <taxon>Oscillatoriales</taxon>
        <taxon>Microcoleaceae</taxon>
        <taxon>Planktothrix</taxon>
    </lineage>
</organism>
<gene>
    <name evidence="1" type="ORF">A19Y_0664</name>
</gene>
<sequence>MQTLTDIGTLIVSTPGTCGGRPRIAQTRITVQYIINEIKAGITPEEIVQDKPFLTLAGVFSALAYYYANKVLLDTEFAAYDQECRRLEAEFKVGNLS</sequence>
<dbReference type="InterPro" id="IPR007367">
    <property type="entry name" value="DUF433"/>
</dbReference>
<dbReference type="EMBL" id="CM002803">
    <property type="protein sequence ID" value="KEI65836.1"/>
    <property type="molecule type" value="Genomic_DNA"/>
</dbReference>
<dbReference type="RefSeq" id="WP_042152012.1">
    <property type="nucleotide sequence ID" value="NZ_CM002803.1"/>
</dbReference>
<evidence type="ECO:0000313" key="2">
    <source>
        <dbReference type="Proteomes" id="UP000027395"/>
    </source>
</evidence>
<dbReference type="AlphaFoldDB" id="A0A073CCL8"/>
<dbReference type="InterPro" id="IPR036388">
    <property type="entry name" value="WH-like_DNA-bd_sf"/>
</dbReference>
<dbReference type="PANTHER" id="PTHR34849:SF1">
    <property type="entry name" value="SLR0770 PROTEIN"/>
    <property type="match status" value="1"/>
</dbReference>
<dbReference type="Gene3D" id="1.10.10.10">
    <property type="entry name" value="Winged helix-like DNA-binding domain superfamily/Winged helix DNA-binding domain"/>
    <property type="match status" value="1"/>
</dbReference>
<evidence type="ECO:0000313" key="1">
    <source>
        <dbReference type="EMBL" id="KEI65836.1"/>
    </source>
</evidence>
<dbReference type="Pfam" id="PF04255">
    <property type="entry name" value="DUF433"/>
    <property type="match status" value="1"/>
</dbReference>
<dbReference type="HOGENOM" id="CLU_126005_0_1_3"/>